<evidence type="ECO:0000313" key="5">
    <source>
        <dbReference type="EMBL" id="BCN31850.1"/>
    </source>
</evidence>
<keyword evidence="6" id="KW-1185">Reference proteome</keyword>
<dbReference type="SMART" id="SM00283">
    <property type="entry name" value="MA"/>
    <property type="match status" value="1"/>
</dbReference>
<accession>A0A7R7ENK7</accession>
<dbReference type="InterPro" id="IPR004090">
    <property type="entry name" value="Chemotax_Me-accpt_rcpt"/>
</dbReference>
<evidence type="ECO:0000256" key="3">
    <source>
        <dbReference type="PROSITE-ProRule" id="PRU00284"/>
    </source>
</evidence>
<proteinExistence type="inferred from homology"/>
<dbReference type="PANTHER" id="PTHR32089">
    <property type="entry name" value="METHYL-ACCEPTING CHEMOTAXIS PROTEIN MCPB"/>
    <property type="match status" value="1"/>
</dbReference>
<evidence type="ECO:0000313" key="6">
    <source>
        <dbReference type="Proteomes" id="UP000595897"/>
    </source>
</evidence>
<evidence type="ECO:0000259" key="4">
    <source>
        <dbReference type="PROSITE" id="PS50111"/>
    </source>
</evidence>
<dbReference type="AlphaFoldDB" id="A0A7R7ENK7"/>
<dbReference type="GO" id="GO:0007165">
    <property type="term" value="P:signal transduction"/>
    <property type="evidence" value="ECO:0007669"/>
    <property type="project" value="UniProtKB-KW"/>
</dbReference>
<dbReference type="Pfam" id="PF00015">
    <property type="entry name" value="MCPsignal"/>
    <property type="match status" value="1"/>
</dbReference>
<evidence type="ECO:0000256" key="2">
    <source>
        <dbReference type="ARBA" id="ARBA00029447"/>
    </source>
</evidence>
<keyword evidence="1 3" id="KW-0807">Transducer</keyword>
<dbReference type="PANTHER" id="PTHR32089:SF112">
    <property type="entry name" value="LYSOZYME-LIKE PROTEIN-RELATED"/>
    <property type="match status" value="1"/>
</dbReference>
<dbReference type="GO" id="GO:0016020">
    <property type="term" value="C:membrane"/>
    <property type="evidence" value="ECO:0007669"/>
    <property type="project" value="InterPro"/>
</dbReference>
<dbReference type="GO" id="GO:0004888">
    <property type="term" value="F:transmembrane signaling receptor activity"/>
    <property type="evidence" value="ECO:0007669"/>
    <property type="project" value="InterPro"/>
</dbReference>
<dbReference type="GO" id="GO:0006935">
    <property type="term" value="P:chemotaxis"/>
    <property type="evidence" value="ECO:0007669"/>
    <property type="project" value="InterPro"/>
</dbReference>
<dbReference type="Gene3D" id="1.10.287.950">
    <property type="entry name" value="Methyl-accepting chemotaxis protein"/>
    <property type="match status" value="1"/>
</dbReference>
<name>A0A7R7ENK7_9FIRM</name>
<protein>
    <submittedName>
        <fullName evidence="5">Chemotaxis protein</fullName>
    </submittedName>
</protein>
<comment type="similarity">
    <text evidence="2">Belongs to the methyl-accepting chemotaxis (MCP) protein family.</text>
</comment>
<organism evidence="5 6">
    <name type="scientific">Anaeromicropila herbilytica</name>
    <dbReference type="NCBI Taxonomy" id="2785025"/>
    <lineage>
        <taxon>Bacteria</taxon>
        <taxon>Bacillati</taxon>
        <taxon>Bacillota</taxon>
        <taxon>Clostridia</taxon>
        <taxon>Lachnospirales</taxon>
        <taxon>Lachnospiraceae</taxon>
        <taxon>Anaeromicropila</taxon>
    </lineage>
</organism>
<dbReference type="EMBL" id="AP024169">
    <property type="protein sequence ID" value="BCN31850.1"/>
    <property type="molecule type" value="Genomic_DNA"/>
</dbReference>
<dbReference type="PRINTS" id="PR00260">
    <property type="entry name" value="CHEMTRNSDUCR"/>
</dbReference>
<reference evidence="5 6" key="1">
    <citation type="submission" date="2020-11" db="EMBL/GenBank/DDBJ databases">
        <title>Draft genome sequencing of a Lachnospiraceae strain isolated from anoxic soil subjected to BSD treatment.</title>
        <authorList>
            <person name="Uek A."/>
            <person name="Tonouchi A."/>
        </authorList>
    </citation>
    <scope>NUCLEOTIDE SEQUENCE [LARGE SCALE GENOMIC DNA]</scope>
    <source>
        <strain evidence="5 6">TB5</strain>
    </source>
</reference>
<dbReference type="RefSeq" id="WP_271712940.1">
    <property type="nucleotide sequence ID" value="NZ_AP024169.1"/>
</dbReference>
<dbReference type="KEGG" id="ahb:bsdtb5_31450"/>
<dbReference type="SUPFAM" id="SSF58104">
    <property type="entry name" value="Methyl-accepting chemotaxis protein (MCP) signaling domain"/>
    <property type="match status" value="1"/>
</dbReference>
<dbReference type="InterPro" id="IPR004089">
    <property type="entry name" value="MCPsignal_dom"/>
</dbReference>
<dbReference type="Proteomes" id="UP000595897">
    <property type="component" value="Chromosome"/>
</dbReference>
<feature type="domain" description="Methyl-accepting transducer" evidence="4">
    <location>
        <begin position="133"/>
        <end position="278"/>
    </location>
</feature>
<gene>
    <name evidence="5" type="ORF">bsdtb5_31450</name>
</gene>
<evidence type="ECO:0000256" key="1">
    <source>
        <dbReference type="ARBA" id="ARBA00023224"/>
    </source>
</evidence>
<dbReference type="PROSITE" id="PS50111">
    <property type="entry name" value="CHEMOTAXIS_TRANSDUC_2"/>
    <property type="match status" value="1"/>
</dbReference>
<sequence length="278" mass="30266">MGTDFIEEDILLAFRKVLPYLPYFFEDDVSIALTDKSKFLVNQSSDSLKLQTEPGDVIPNGGAAEKAIKTNMVSVNEVPKEIYGAPFRSYAVPLKNDNGETVGTVLLAKNLQRSKNLLNVSKNLTVAYSEILKAINELSVDVQNVAHMNNDIADISQSTSEYADGTKDILKFVESIASKSNLLGLNASIEAARAGEAGNGFQVVAKEIRNMSINTSESIKKINEVLTTIGDSINRISQGIKDSNAVFNDQIASLEEITASITELNNTVKILEEMSEKI</sequence>